<evidence type="ECO:0000256" key="3">
    <source>
        <dbReference type="ARBA" id="ARBA00023015"/>
    </source>
</evidence>
<dbReference type="PROSITE" id="PS50110">
    <property type="entry name" value="RESPONSE_REGULATORY"/>
    <property type="match status" value="1"/>
</dbReference>
<dbReference type="SUPFAM" id="SSF52172">
    <property type="entry name" value="CheY-like"/>
    <property type="match status" value="1"/>
</dbReference>
<keyword evidence="11" id="KW-1185">Reference proteome</keyword>
<dbReference type="FunFam" id="1.10.10.10:FF:000005">
    <property type="entry name" value="Two-component system response regulator"/>
    <property type="match status" value="1"/>
</dbReference>
<gene>
    <name evidence="10" type="ORF">CC117_20365</name>
</gene>
<accession>A0A1S1QJN5</accession>
<evidence type="ECO:0000256" key="1">
    <source>
        <dbReference type="ARBA" id="ARBA00022553"/>
    </source>
</evidence>
<feature type="domain" description="OmpR/PhoB-type" evidence="9">
    <location>
        <begin position="124"/>
        <end position="222"/>
    </location>
</feature>
<dbReference type="EMBL" id="MBLM01000124">
    <property type="protein sequence ID" value="OHV34993.1"/>
    <property type="molecule type" value="Genomic_DNA"/>
</dbReference>
<dbReference type="InterPro" id="IPR001789">
    <property type="entry name" value="Sig_transdc_resp-reg_receiver"/>
</dbReference>
<reference evidence="11" key="1">
    <citation type="submission" date="2016-07" db="EMBL/GenBank/DDBJ databases">
        <title>Sequence Frankia sp. strain CcI1.17.</title>
        <authorList>
            <person name="Ghodhbane-Gtari F."/>
            <person name="Swanson E."/>
            <person name="Gueddou A."/>
            <person name="Morris K."/>
            <person name="Hezbri K."/>
            <person name="Ktari A."/>
            <person name="Nouioui I."/>
            <person name="Abebe-Akele F."/>
            <person name="Simpson S."/>
            <person name="Thomas K."/>
            <person name="Gtari M."/>
            <person name="Tisa L.S."/>
            <person name="Hurst S."/>
        </authorList>
    </citation>
    <scope>NUCLEOTIDE SEQUENCE [LARGE SCALE GENOMIC DNA]</scope>
    <source>
        <strain evidence="11">Cc1.17</strain>
    </source>
</reference>
<dbReference type="InterPro" id="IPR036388">
    <property type="entry name" value="WH-like_DNA-bd_sf"/>
</dbReference>
<keyword evidence="3" id="KW-0805">Transcription regulation</keyword>
<protein>
    <submittedName>
        <fullName evidence="10">DNA-binding response regulator</fullName>
    </submittedName>
</protein>
<keyword evidence="4 7" id="KW-0238">DNA-binding</keyword>
<sequence>MRVLVVEDETRTAALLRRGLVEEGFAVDVVADGLEAVWQASEVAYDLIVLDLMLPGIDGFEVCRRLRAARRWAPVLMLSARGEVTDRVRGLDVGADDYLAKPFSFDELSARIRALIRRGSHERPVVLDVDGLRLDPAGRTASRDGTALDLSPKEFALLEYLMRHPGEVLSRTAILEHVWDFAYDGTSNVVDQYIAYLRRKIDRPFGTSQLETVRGAGYRLRVTTSVQPG</sequence>
<comment type="caution">
    <text evidence="10">The sequence shown here is derived from an EMBL/GenBank/DDBJ whole genome shotgun (WGS) entry which is preliminary data.</text>
</comment>
<dbReference type="Proteomes" id="UP000179627">
    <property type="component" value="Unassembled WGS sequence"/>
</dbReference>
<dbReference type="PANTHER" id="PTHR48111:SF28">
    <property type="entry name" value="TRANSCRIPTIONAL REGULATORY PROTEIN TCRX-RELATED"/>
    <property type="match status" value="1"/>
</dbReference>
<dbReference type="GO" id="GO:0006355">
    <property type="term" value="P:regulation of DNA-templated transcription"/>
    <property type="evidence" value="ECO:0007669"/>
    <property type="project" value="InterPro"/>
</dbReference>
<dbReference type="GO" id="GO:0032993">
    <property type="term" value="C:protein-DNA complex"/>
    <property type="evidence" value="ECO:0007669"/>
    <property type="project" value="TreeGrafter"/>
</dbReference>
<dbReference type="Pfam" id="PF00072">
    <property type="entry name" value="Response_reg"/>
    <property type="match status" value="1"/>
</dbReference>
<feature type="domain" description="Response regulatory" evidence="8">
    <location>
        <begin position="2"/>
        <end position="116"/>
    </location>
</feature>
<evidence type="ECO:0000256" key="2">
    <source>
        <dbReference type="ARBA" id="ARBA00023012"/>
    </source>
</evidence>
<evidence type="ECO:0000256" key="7">
    <source>
        <dbReference type="PROSITE-ProRule" id="PRU01091"/>
    </source>
</evidence>
<dbReference type="PANTHER" id="PTHR48111">
    <property type="entry name" value="REGULATOR OF RPOS"/>
    <property type="match status" value="1"/>
</dbReference>
<name>A0A1S1QJN5_9ACTN</name>
<dbReference type="Gene3D" id="6.10.250.690">
    <property type="match status" value="1"/>
</dbReference>
<dbReference type="CDD" id="cd00383">
    <property type="entry name" value="trans_reg_C"/>
    <property type="match status" value="1"/>
</dbReference>
<dbReference type="PROSITE" id="PS51755">
    <property type="entry name" value="OMPR_PHOB"/>
    <property type="match status" value="1"/>
</dbReference>
<feature type="modified residue" description="4-aspartylphosphate" evidence="6">
    <location>
        <position position="51"/>
    </location>
</feature>
<evidence type="ECO:0000256" key="6">
    <source>
        <dbReference type="PROSITE-ProRule" id="PRU00169"/>
    </source>
</evidence>
<dbReference type="Gene3D" id="1.10.10.10">
    <property type="entry name" value="Winged helix-like DNA-binding domain superfamily/Winged helix DNA-binding domain"/>
    <property type="match status" value="1"/>
</dbReference>
<evidence type="ECO:0000256" key="5">
    <source>
        <dbReference type="ARBA" id="ARBA00023163"/>
    </source>
</evidence>
<dbReference type="SMART" id="SM00448">
    <property type="entry name" value="REC"/>
    <property type="match status" value="1"/>
</dbReference>
<dbReference type="FunFam" id="3.40.50.2300:FF:000001">
    <property type="entry name" value="DNA-binding response regulator PhoB"/>
    <property type="match status" value="1"/>
</dbReference>
<keyword evidence="5" id="KW-0804">Transcription</keyword>
<dbReference type="GO" id="GO:0000156">
    <property type="term" value="F:phosphorelay response regulator activity"/>
    <property type="evidence" value="ECO:0007669"/>
    <property type="project" value="TreeGrafter"/>
</dbReference>
<dbReference type="GO" id="GO:0005829">
    <property type="term" value="C:cytosol"/>
    <property type="evidence" value="ECO:0007669"/>
    <property type="project" value="TreeGrafter"/>
</dbReference>
<dbReference type="Pfam" id="PF00486">
    <property type="entry name" value="Trans_reg_C"/>
    <property type="match status" value="1"/>
</dbReference>
<dbReference type="GO" id="GO:0000976">
    <property type="term" value="F:transcription cis-regulatory region binding"/>
    <property type="evidence" value="ECO:0007669"/>
    <property type="project" value="TreeGrafter"/>
</dbReference>
<keyword evidence="1 6" id="KW-0597">Phosphoprotein</keyword>
<evidence type="ECO:0000313" key="11">
    <source>
        <dbReference type="Proteomes" id="UP000179627"/>
    </source>
</evidence>
<proteinExistence type="predicted"/>
<evidence type="ECO:0000259" key="8">
    <source>
        <dbReference type="PROSITE" id="PS50110"/>
    </source>
</evidence>
<dbReference type="InterPro" id="IPR011006">
    <property type="entry name" value="CheY-like_superfamily"/>
</dbReference>
<evidence type="ECO:0000259" key="9">
    <source>
        <dbReference type="PROSITE" id="PS51755"/>
    </source>
</evidence>
<dbReference type="AlphaFoldDB" id="A0A1S1QJN5"/>
<dbReference type="InterPro" id="IPR039420">
    <property type="entry name" value="WalR-like"/>
</dbReference>
<dbReference type="CDD" id="cd19935">
    <property type="entry name" value="REC_OmpR_CusR-like"/>
    <property type="match status" value="1"/>
</dbReference>
<dbReference type="InterPro" id="IPR001867">
    <property type="entry name" value="OmpR/PhoB-type_DNA-bd"/>
</dbReference>
<organism evidence="10 11">
    <name type="scientific">Parafrankia colletiae</name>
    <dbReference type="NCBI Taxonomy" id="573497"/>
    <lineage>
        <taxon>Bacteria</taxon>
        <taxon>Bacillati</taxon>
        <taxon>Actinomycetota</taxon>
        <taxon>Actinomycetes</taxon>
        <taxon>Frankiales</taxon>
        <taxon>Frankiaceae</taxon>
        <taxon>Parafrankia</taxon>
    </lineage>
</organism>
<dbReference type="OrthoDB" id="9812490at2"/>
<feature type="DNA-binding region" description="OmpR/PhoB-type" evidence="7">
    <location>
        <begin position="124"/>
        <end position="222"/>
    </location>
</feature>
<evidence type="ECO:0000256" key="4">
    <source>
        <dbReference type="ARBA" id="ARBA00023125"/>
    </source>
</evidence>
<evidence type="ECO:0000313" key="10">
    <source>
        <dbReference type="EMBL" id="OHV34993.1"/>
    </source>
</evidence>
<dbReference type="SMART" id="SM00862">
    <property type="entry name" value="Trans_reg_C"/>
    <property type="match status" value="1"/>
</dbReference>
<keyword evidence="2" id="KW-0902">Two-component regulatory system</keyword>
<dbReference type="Gene3D" id="3.40.50.2300">
    <property type="match status" value="1"/>
</dbReference>
<dbReference type="RefSeq" id="WP_071085880.1">
    <property type="nucleotide sequence ID" value="NZ_MBLM01000124.1"/>
</dbReference>